<evidence type="ECO:0000256" key="1">
    <source>
        <dbReference type="ARBA" id="ARBA00002368"/>
    </source>
</evidence>
<dbReference type="AlphaFoldDB" id="A0A1G1Y6T6"/>
<gene>
    <name evidence="9" type="primary">pyrC</name>
    <name evidence="11" type="ORF">A2840_02955</name>
</gene>
<feature type="binding site" evidence="9">
    <location>
        <position position="42"/>
    </location>
    <ligand>
        <name>substrate</name>
    </ligand>
</feature>
<dbReference type="Proteomes" id="UP000178385">
    <property type="component" value="Unassembled WGS sequence"/>
</dbReference>
<dbReference type="PANTHER" id="PTHR43137:SF1">
    <property type="entry name" value="DIHYDROOROTASE"/>
    <property type="match status" value="1"/>
</dbReference>
<evidence type="ECO:0000256" key="3">
    <source>
        <dbReference type="ARBA" id="ARBA00005631"/>
    </source>
</evidence>
<comment type="similarity">
    <text evidence="3 9">Belongs to the metallo-dependent hydrolases superfamily. DHOase family. Class II DHOase subfamily.</text>
</comment>
<feature type="binding site" evidence="9">
    <location>
        <position position="169"/>
    </location>
    <ligand>
        <name>Zn(2+)</name>
        <dbReference type="ChEBI" id="CHEBI:29105"/>
        <label>2</label>
    </ligand>
</feature>
<dbReference type="SUPFAM" id="SSF51556">
    <property type="entry name" value="Metallo-dependent hydrolases"/>
    <property type="match status" value="1"/>
</dbReference>
<dbReference type="GO" id="GO:0008270">
    <property type="term" value="F:zinc ion binding"/>
    <property type="evidence" value="ECO:0007669"/>
    <property type="project" value="UniProtKB-UniRule"/>
</dbReference>
<evidence type="ECO:0000256" key="7">
    <source>
        <dbReference type="ARBA" id="ARBA00022833"/>
    </source>
</evidence>
<dbReference type="GO" id="GO:0005829">
    <property type="term" value="C:cytosol"/>
    <property type="evidence" value="ECO:0007669"/>
    <property type="project" value="TreeGrafter"/>
</dbReference>
<comment type="pathway">
    <text evidence="2 9">Pyrimidine metabolism; UMP biosynthesis via de novo pathway; (S)-dihydroorotate from bicarbonate: step 3/3.</text>
</comment>
<comment type="caution">
    <text evidence="9">Lacks conserved residue(s) required for the propagation of feature annotation.</text>
</comment>
<keyword evidence="8 9" id="KW-0665">Pyrimidine biosynthesis</keyword>
<evidence type="ECO:0000256" key="6">
    <source>
        <dbReference type="ARBA" id="ARBA00022801"/>
    </source>
</evidence>
<dbReference type="InterPro" id="IPR002195">
    <property type="entry name" value="Dihydroorotase_CS"/>
</dbReference>
<feature type="binding site" evidence="9">
    <location>
        <position position="134"/>
    </location>
    <ligand>
        <name>Zn(2+)</name>
        <dbReference type="ChEBI" id="CHEBI:29105"/>
        <label>2</label>
    </ligand>
</feature>
<keyword evidence="6 9" id="KW-0378">Hydrolase</keyword>
<evidence type="ECO:0000256" key="2">
    <source>
        <dbReference type="ARBA" id="ARBA00004880"/>
    </source>
</evidence>
<evidence type="ECO:0000313" key="12">
    <source>
        <dbReference type="Proteomes" id="UP000178385"/>
    </source>
</evidence>
<comment type="subunit">
    <text evidence="9">Homodimer.</text>
</comment>
<evidence type="ECO:0000313" key="11">
    <source>
        <dbReference type="EMBL" id="OGY48065.1"/>
    </source>
</evidence>
<feature type="binding site" evidence="9">
    <location>
        <position position="246"/>
    </location>
    <ligand>
        <name>substrate</name>
    </ligand>
</feature>
<dbReference type="Gene3D" id="3.20.20.140">
    <property type="entry name" value="Metal-dependent hydrolases"/>
    <property type="match status" value="1"/>
</dbReference>
<evidence type="ECO:0000256" key="9">
    <source>
        <dbReference type="HAMAP-Rule" id="MF_00219"/>
    </source>
</evidence>
<dbReference type="InterPro" id="IPR032466">
    <property type="entry name" value="Metal_Hydrolase"/>
</dbReference>
<comment type="function">
    <text evidence="1 9">Catalyzes the reversible cyclization of carbamoyl aspartate to dihydroorotate.</text>
</comment>
<feature type="binding site" evidence="9">
    <location>
        <position position="134"/>
    </location>
    <ligand>
        <name>substrate</name>
    </ligand>
</feature>
<accession>A0A1G1Y6T6</accession>
<dbReference type="HAMAP" id="MF_00219">
    <property type="entry name" value="PyrC_classII"/>
    <property type="match status" value="1"/>
</dbReference>
<feature type="binding site" evidence="9">
    <location>
        <begin position="16"/>
        <end position="18"/>
    </location>
    <ligand>
        <name>substrate</name>
    </ligand>
</feature>
<comment type="cofactor">
    <cofactor evidence="9">
        <name>Zn(2+)</name>
        <dbReference type="ChEBI" id="CHEBI:29105"/>
    </cofactor>
    <text evidence="9">Binds 2 Zn(2+) ions per subunit.</text>
</comment>
<feature type="active site" evidence="9">
    <location>
        <position position="242"/>
    </location>
</feature>
<sequence length="334" mass="36858">MARIFHLPQLFCSHHHFRVGELLRQVVLDLKDQCVGAVAMPNLVPAILTAPQAMAYWEQIRAAGYAGIPFMTIKLTPETTPAMICEAAQHPEIRAAKLYPDGVTTNSEGGVRDFSALDEVYAEMERVGMHLLLHGEMPGVYSLHAEQRFLSELQRIATKFPKLRITLEHITTAEAVDAVWHLRKNVTATITLHHLLLTTDDVIGSKIQPHNFCKPVAKQSHDRMALLLAAFSGNPKFRFGSDSAPHLMGTKECAEGCAGVYTAPIMVPLLVEIFDRHDRLNMLANFTSGFAAAWFGLDLSSQKILTVVNRPSIVPALCGQVVPFMAGKTISWSL</sequence>
<keyword evidence="5 9" id="KW-0479">Metal-binding</keyword>
<dbReference type="GO" id="GO:0004151">
    <property type="term" value="F:dihydroorotase activity"/>
    <property type="evidence" value="ECO:0007669"/>
    <property type="project" value="UniProtKB-UniRule"/>
</dbReference>
<feature type="binding site" description="via carbamate group" evidence="9">
    <location>
        <position position="97"/>
    </location>
    <ligand>
        <name>Zn(2+)</name>
        <dbReference type="ChEBI" id="CHEBI:29105"/>
        <label>1</label>
    </ligand>
</feature>
<dbReference type="NCBIfam" id="TIGR00856">
    <property type="entry name" value="pyrC_dimer"/>
    <property type="match status" value="1"/>
</dbReference>
<dbReference type="InterPro" id="IPR006680">
    <property type="entry name" value="Amidohydro-rel"/>
</dbReference>
<dbReference type="PANTHER" id="PTHR43137">
    <property type="entry name" value="DIHYDROOROTASE"/>
    <property type="match status" value="1"/>
</dbReference>
<dbReference type="EMBL" id="MHIG01000005">
    <property type="protein sequence ID" value="OGY48065.1"/>
    <property type="molecule type" value="Genomic_DNA"/>
</dbReference>
<proteinExistence type="inferred from homology"/>
<reference evidence="11 12" key="1">
    <citation type="journal article" date="2016" name="Nat. Commun.">
        <title>Thousands of microbial genomes shed light on interconnected biogeochemical processes in an aquifer system.</title>
        <authorList>
            <person name="Anantharaman K."/>
            <person name="Brown C.T."/>
            <person name="Hug L.A."/>
            <person name="Sharon I."/>
            <person name="Castelle C.J."/>
            <person name="Probst A.J."/>
            <person name="Thomas B.C."/>
            <person name="Singh A."/>
            <person name="Wilkins M.J."/>
            <person name="Karaoz U."/>
            <person name="Brodie E.L."/>
            <person name="Williams K.H."/>
            <person name="Hubbard S.S."/>
            <person name="Banfield J.F."/>
        </authorList>
    </citation>
    <scope>NUCLEOTIDE SEQUENCE [LARGE SCALE GENOMIC DNA]</scope>
</reference>
<organism evidence="11 12">
    <name type="scientific">Candidatus Buchananbacteria bacterium RIFCSPHIGHO2_01_FULL_47_11b</name>
    <dbReference type="NCBI Taxonomy" id="1797537"/>
    <lineage>
        <taxon>Bacteria</taxon>
        <taxon>Candidatus Buchananiibacteriota</taxon>
    </lineage>
</organism>
<evidence type="ECO:0000259" key="10">
    <source>
        <dbReference type="Pfam" id="PF04909"/>
    </source>
</evidence>
<feature type="binding site" evidence="9">
    <location>
        <position position="258"/>
    </location>
    <ligand>
        <name>substrate</name>
    </ligand>
</feature>
<dbReference type="InterPro" id="IPR004721">
    <property type="entry name" value="DHOdimr"/>
</dbReference>
<evidence type="ECO:0000256" key="4">
    <source>
        <dbReference type="ARBA" id="ARBA00012860"/>
    </source>
</evidence>
<dbReference type="UniPathway" id="UPA00070">
    <property type="reaction ID" value="UER00117"/>
</dbReference>
<feature type="binding site" evidence="9">
    <location>
        <position position="242"/>
    </location>
    <ligand>
        <name>Zn(2+)</name>
        <dbReference type="ChEBI" id="CHEBI:29105"/>
        <label>1</label>
    </ligand>
</feature>
<comment type="catalytic activity">
    <reaction evidence="9">
        <text>(S)-dihydroorotate + H2O = N-carbamoyl-L-aspartate + H(+)</text>
        <dbReference type="Rhea" id="RHEA:24296"/>
        <dbReference type="ChEBI" id="CHEBI:15377"/>
        <dbReference type="ChEBI" id="CHEBI:15378"/>
        <dbReference type="ChEBI" id="CHEBI:30864"/>
        <dbReference type="ChEBI" id="CHEBI:32814"/>
        <dbReference type="EC" id="3.5.2.3"/>
    </reaction>
</comment>
<evidence type="ECO:0000256" key="5">
    <source>
        <dbReference type="ARBA" id="ARBA00022723"/>
    </source>
</evidence>
<dbReference type="EC" id="3.5.2.3" evidence="4 9"/>
<dbReference type="GO" id="GO:0006207">
    <property type="term" value="P:'de novo' pyrimidine nucleobase biosynthetic process"/>
    <property type="evidence" value="ECO:0007669"/>
    <property type="project" value="TreeGrafter"/>
</dbReference>
<dbReference type="PIRSF" id="PIRSF001237">
    <property type="entry name" value="DHOdimr"/>
    <property type="match status" value="1"/>
</dbReference>
<name>A0A1G1Y6T6_9BACT</name>
<dbReference type="PROSITE" id="PS00483">
    <property type="entry name" value="DIHYDROOROTASE_2"/>
    <property type="match status" value="1"/>
</dbReference>
<dbReference type="Pfam" id="PF04909">
    <property type="entry name" value="Amidohydro_2"/>
    <property type="match status" value="1"/>
</dbReference>
<comment type="caution">
    <text evidence="11">The sequence shown here is derived from an EMBL/GenBank/DDBJ whole genome shotgun (WGS) entry which is preliminary data.</text>
</comment>
<feature type="binding site" evidence="9">
    <location>
        <position position="16"/>
    </location>
    <ligand>
        <name>Zn(2+)</name>
        <dbReference type="ChEBI" id="CHEBI:29105"/>
        <label>1</label>
    </ligand>
</feature>
<evidence type="ECO:0000256" key="8">
    <source>
        <dbReference type="ARBA" id="ARBA00022975"/>
    </source>
</evidence>
<feature type="binding site" description="via carbamate group" evidence="9">
    <location>
        <position position="97"/>
    </location>
    <ligand>
        <name>Zn(2+)</name>
        <dbReference type="ChEBI" id="CHEBI:29105"/>
        <label>2</label>
    </ligand>
</feature>
<feature type="binding site" evidence="9">
    <location>
        <position position="14"/>
    </location>
    <ligand>
        <name>Zn(2+)</name>
        <dbReference type="ChEBI" id="CHEBI:29105"/>
        <label>1</label>
    </ligand>
</feature>
<dbReference type="GO" id="GO:0044205">
    <property type="term" value="P:'de novo' UMP biosynthetic process"/>
    <property type="evidence" value="ECO:0007669"/>
    <property type="project" value="UniProtKB-UniRule"/>
</dbReference>
<protein>
    <recommendedName>
        <fullName evidence="4 9">Dihydroorotase</fullName>
        <shortName evidence="9">DHOase</shortName>
        <ecNumber evidence="4 9">3.5.2.3</ecNumber>
    </recommendedName>
</protein>
<keyword evidence="7 9" id="KW-0862">Zinc</keyword>
<feature type="modified residue" description="N6-carboxylysine" evidence="9">
    <location>
        <position position="97"/>
    </location>
</feature>
<feature type="domain" description="Amidohydrolase-related" evidence="10">
    <location>
        <begin position="52"/>
        <end position="173"/>
    </location>
</feature>